<proteinExistence type="predicted"/>
<reference evidence="1 2" key="1">
    <citation type="submission" date="2017-01" db="EMBL/GenBank/DDBJ databases">
        <title>The cable genome- insights into the physiology and evolution of filamentous bacteria capable of sulfide oxidation via long distance electron transfer.</title>
        <authorList>
            <person name="Schreiber L."/>
            <person name="Bjerg J.T."/>
            <person name="Boggild A."/>
            <person name="Van De Vossenberg J."/>
            <person name="Meysman F."/>
            <person name="Nielsen L.P."/>
            <person name="Schramm A."/>
            <person name="Kjeldsen K.U."/>
        </authorList>
    </citation>
    <scope>NUCLEOTIDE SEQUENCE [LARGE SCALE GENOMIC DNA]</scope>
    <source>
        <strain evidence="1">MCF</strain>
    </source>
</reference>
<name>A0A444J5F1_9BACT</name>
<accession>A0A444J5F1</accession>
<dbReference type="AlphaFoldDB" id="A0A444J5F1"/>
<dbReference type="PROSITE" id="PS51257">
    <property type="entry name" value="PROKAR_LIPOPROTEIN"/>
    <property type="match status" value="1"/>
</dbReference>
<dbReference type="Proteomes" id="UP000287853">
    <property type="component" value="Unassembled WGS sequence"/>
</dbReference>
<gene>
    <name evidence="1" type="ORF">H206_05162</name>
</gene>
<organism evidence="1 2">
    <name type="scientific">Candidatus Electrothrix aarhusensis</name>
    <dbReference type="NCBI Taxonomy" id="1859131"/>
    <lineage>
        <taxon>Bacteria</taxon>
        <taxon>Pseudomonadati</taxon>
        <taxon>Thermodesulfobacteriota</taxon>
        <taxon>Desulfobulbia</taxon>
        <taxon>Desulfobulbales</taxon>
        <taxon>Desulfobulbaceae</taxon>
        <taxon>Candidatus Electrothrix</taxon>
    </lineage>
</organism>
<sequence>MNKLNNFFSLLAGIVVLILLSGCAETRQELWSDVTTLKDDLKNDLKDGLKVWSTTKGYKGIKYSPSDKVVPTFQDRQVPVSCRVFAHLLAYIPEGSTGKTLAQIVETEAMTRGADMLLIGGARQENDNQGPAFSYYGPVQPYKCRDNWSGWKFGYEEWVSQGEWVAMGYNEWGNPDARFNSPLIIQAAFLHCSN</sequence>
<evidence type="ECO:0000313" key="2">
    <source>
        <dbReference type="Proteomes" id="UP000287853"/>
    </source>
</evidence>
<comment type="caution">
    <text evidence="1">The sequence shown here is derived from an EMBL/GenBank/DDBJ whole genome shotgun (WGS) entry which is preliminary data.</text>
</comment>
<evidence type="ECO:0000313" key="1">
    <source>
        <dbReference type="EMBL" id="RWX48260.1"/>
    </source>
</evidence>
<dbReference type="EMBL" id="MTKO01000002">
    <property type="protein sequence ID" value="RWX48260.1"/>
    <property type="molecule type" value="Genomic_DNA"/>
</dbReference>
<protein>
    <submittedName>
        <fullName evidence="1">Uncharacterized protein</fullName>
    </submittedName>
</protein>
<keyword evidence="2" id="KW-1185">Reference proteome</keyword>